<organism evidence="1 2">
    <name type="scientific">Bauhinia variegata</name>
    <name type="common">Purple orchid tree</name>
    <name type="synonym">Phanera variegata</name>
    <dbReference type="NCBI Taxonomy" id="167791"/>
    <lineage>
        <taxon>Eukaryota</taxon>
        <taxon>Viridiplantae</taxon>
        <taxon>Streptophyta</taxon>
        <taxon>Embryophyta</taxon>
        <taxon>Tracheophyta</taxon>
        <taxon>Spermatophyta</taxon>
        <taxon>Magnoliopsida</taxon>
        <taxon>eudicotyledons</taxon>
        <taxon>Gunneridae</taxon>
        <taxon>Pentapetalae</taxon>
        <taxon>rosids</taxon>
        <taxon>fabids</taxon>
        <taxon>Fabales</taxon>
        <taxon>Fabaceae</taxon>
        <taxon>Cercidoideae</taxon>
        <taxon>Cercideae</taxon>
        <taxon>Bauhiniinae</taxon>
        <taxon>Bauhinia</taxon>
    </lineage>
</organism>
<dbReference type="Proteomes" id="UP000828941">
    <property type="component" value="Chromosome 14"/>
</dbReference>
<reference evidence="1 2" key="1">
    <citation type="journal article" date="2022" name="DNA Res.">
        <title>Chromosomal-level genome assembly of the orchid tree Bauhinia variegata (Leguminosae; Cercidoideae) supports the allotetraploid origin hypothesis of Bauhinia.</title>
        <authorList>
            <person name="Zhong Y."/>
            <person name="Chen Y."/>
            <person name="Zheng D."/>
            <person name="Pang J."/>
            <person name="Liu Y."/>
            <person name="Luo S."/>
            <person name="Meng S."/>
            <person name="Qian L."/>
            <person name="Wei D."/>
            <person name="Dai S."/>
            <person name="Zhou R."/>
        </authorList>
    </citation>
    <scope>NUCLEOTIDE SEQUENCE [LARGE SCALE GENOMIC DNA]</scope>
    <source>
        <strain evidence="1">BV-YZ2020</strain>
    </source>
</reference>
<evidence type="ECO:0000313" key="2">
    <source>
        <dbReference type="Proteomes" id="UP000828941"/>
    </source>
</evidence>
<gene>
    <name evidence="1" type="ORF">L6164_037255</name>
</gene>
<accession>A0ACB9KJL7</accession>
<evidence type="ECO:0000313" key="1">
    <source>
        <dbReference type="EMBL" id="KAI4297360.1"/>
    </source>
</evidence>
<proteinExistence type="predicted"/>
<keyword evidence="2" id="KW-1185">Reference proteome</keyword>
<comment type="caution">
    <text evidence="1">The sequence shown here is derived from an EMBL/GenBank/DDBJ whole genome shotgun (WGS) entry which is preliminary data.</text>
</comment>
<dbReference type="EMBL" id="CM039439">
    <property type="protein sequence ID" value="KAI4297360.1"/>
    <property type="molecule type" value="Genomic_DNA"/>
</dbReference>
<protein>
    <submittedName>
        <fullName evidence="1">Uncharacterized protein</fullName>
    </submittedName>
</protein>
<name>A0ACB9KJL7_BAUVA</name>
<sequence>MGRELKCPICWSLPDSAVSLTCNHVFCNSCIEKSMKSASNCPVCKVPFRRREVRPAPLMDNLNAPDTKLSDGEKQCEGDANCSEKEASGTHQDQSQEKKKYLKGKGSKKKTGTSKRSSATGSVKPSFPAKKRVQVTQSPLSETPLTIAKLGGSLNDFNKEATREDSDMSKEEPLRRDKKFVLSPFFWLREKDDEDSSQETVGDEPIDTSTPNAPSFSDLKDSDDEGPSKVDDTGELDDVNQEINSVEVPQVLEANKLSSVKTKFEHLKEGNGFADVLHPSANSPQIKGSDDQNGVKKSRKRGRKPSEKAHKVQTARQSDQVNGIDVELNGLSKVNHELTENGNISSNWERANGRGKSVCSNTSTKPAPQTSQAALDTSGVLINSEVNLLDNLSALPCEQELRKDSILRNADKNQRKRSGKRKLDHVENILE</sequence>